<protein>
    <recommendedName>
        <fullName evidence="3">Cytochrome c domain-containing protein</fullName>
    </recommendedName>
</protein>
<sequence length="175" mass="19385">MKKGALGLIGVLAMVALVVFAGKARDIYEGSLEARVDALASIQPGLGTVMIEYGNRFTDLYFAARGGNWALAQYQLKEAIEIQEVGEVTRPGKAAMLSTFERTYLDPLEEAIETQDWDAFETRFEEAVAGCNACHAATGYPYIEYTLPEQPVEAYLNFNLKTSPTRTLEEEEENE</sequence>
<dbReference type="OrthoDB" id="6402114at2"/>
<dbReference type="GO" id="GO:0020037">
    <property type="term" value="F:heme binding"/>
    <property type="evidence" value="ECO:0007669"/>
    <property type="project" value="InterPro"/>
</dbReference>
<dbReference type="InterPro" id="IPR010980">
    <property type="entry name" value="Cyt_c/b562"/>
</dbReference>
<dbReference type="AlphaFoldDB" id="F2NMI1"/>
<dbReference type="GO" id="GO:0009055">
    <property type="term" value="F:electron transfer activity"/>
    <property type="evidence" value="ECO:0007669"/>
    <property type="project" value="InterPro"/>
</dbReference>
<dbReference type="STRING" id="869210.Marky_1416"/>
<accession>F2NMI1</accession>
<dbReference type="HOGENOM" id="CLU_1601394_0_0_0"/>
<reference evidence="1 2" key="1">
    <citation type="journal article" date="2012" name="Stand. Genomic Sci.">
        <title>Complete genome sequence of the aerobic, heterotroph Marinithermus hydrothermalis type strain (T1(T)) from a deep-sea hydrothermal vent chimney.</title>
        <authorList>
            <person name="Copeland A."/>
            <person name="Gu W."/>
            <person name="Yasawong M."/>
            <person name="Lapidus A."/>
            <person name="Lucas S."/>
            <person name="Deshpande S."/>
            <person name="Pagani I."/>
            <person name="Tapia R."/>
            <person name="Cheng J.F."/>
            <person name="Goodwin L.A."/>
            <person name="Pitluck S."/>
            <person name="Liolios K."/>
            <person name="Ivanova N."/>
            <person name="Mavromatis K."/>
            <person name="Mikhailova N."/>
            <person name="Pati A."/>
            <person name="Chen A."/>
            <person name="Palaniappan K."/>
            <person name="Land M."/>
            <person name="Pan C."/>
            <person name="Brambilla E.M."/>
            <person name="Rohde M."/>
            <person name="Tindall B.J."/>
            <person name="Sikorski J."/>
            <person name="Goker M."/>
            <person name="Detter J.C."/>
            <person name="Bristow J."/>
            <person name="Eisen J.A."/>
            <person name="Markowitz V."/>
            <person name="Hugenholtz P."/>
            <person name="Kyrpides N.C."/>
            <person name="Klenk H.P."/>
            <person name="Woyke T."/>
        </authorList>
    </citation>
    <scope>NUCLEOTIDE SEQUENCE [LARGE SCALE GENOMIC DNA]</scope>
    <source>
        <strain evidence="2">DSM 14884 / JCM 11576 / T1</strain>
    </source>
</reference>
<keyword evidence="2" id="KW-1185">Reference proteome</keyword>
<dbReference type="SUPFAM" id="SSF47175">
    <property type="entry name" value="Cytochromes"/>
    <property type="match status" value="1"/>
</dbReference>
<name>F2NMI1_MARHT</name>
<evidence type="ECO:0000313" key="2">
    <source>
        <dbReference type="Proteomes" id="UP000007030"/>
    </source>
</evidence>
<gene>
    <name evidence="1" type="ordered locus">Marky_1416</name>
</gene>
<dbReference type="eggNOG" id="ENOG5032MRP">
    <property type="taxonomic scope" value="Bacteria"/>
</dbReference>
<proteinExistence type="predicted"/>
<dbReference type="GO" id="GO:0005506">
    <property type="term" value="F:iron ion binding"/>
    <property type="evidence" value="ECO:0007669"/>
    <property type="project" value="InterPro"/>
</dbReference>
<dbReference type="GO" id="GO:0022900">
    <property type="term" value="P:electron transport chain"/>
    <property type="evidence" value="ECO:0007669"/>
    <property type="project" value="InterPro"/>
</dbReference>
<dbReference type="RefSeq" id="WP_013704198.1">
    <property type="nucleotide sequence ID" value="NC_015387.1"/>
</dbReference>
<evidence type="ECO:0008006" key="3">
    <source>
        <dbReference type="Google" id="ProtNLM"/>
    </source>
</evidence>
<dbReference type="Proteomes" id="UP000007030">
    <property type="component" value="Chromosome"/>
</dbReference>
<dbReference type="EMBL" id="CP002630">
    <property type="protein sequence ID" value="AEB12151.1"/>
    <property type="molecule type" value="Genomic_DNA"/>
</dbReference>
<evidence type="ECO:0000313" key="1">
    <source>
        <dbReference type="EMBL" id="AEB12151.1"/>
    </source>
</evidence>
<organism evidence="1 2">
    <name type="scientific">Marinithermus hydrothermalis (strain DSM 14884 / JCM 11576 / T1)</name>
    <dbReference type="NCBI Taxonomy" id="869210"/>
    <lineage>
        <taxon>Bacteria</taxon>
        <taxon>Thermotogati</taxon>
        <taxon>Deinococcota</taxon>
        <taxon>Deinococci</taxon>
        <taxon>Thermales</taxon>
        <taxon>Thermaceae</taxon>
        <taxon>Marinithermus</taxon>
    </lineage>
</organism>
<dbReference type="KEGG" id="mhd:Marky_1416"/>